<feature type="transmembrane region" description="Helical" evidence="1">
    <location>
        <begin position="43"/>
        <end position="61"/>
    </location>
</feature>
<keyword evidence="1" id="KW-0472">Membrane</keyword>
<evidence type="ECO:0000313" key="3">
    <source>
        <dbReference type="Proteomes" id="UP000199062"/>
    </source>
</evidence>
<keyword evidence="1" id="KW-1133">Transmembrane helix</keyword>
<name>A0A1I6L9X5_9EURY</name>
<protein>
    <submittedName>
        <fullName evidence="2">Uncharacterized protein</fullName>
    </submittedName>
</protein>
<keyword evidence="1" id="KW-0812">Transmembrane</keyword>
<evidence type="ECO:0000256" key="1">
    <source>
        <dbReference type="SAM" id="Phobius"/>
    </source>
</evidence>
<proteinExistence type="predicted"/>
<organism evidence="2 3">
    <name type="scientific">Halomicrobium zhouii</name>
    <dbReference type="NCBI Taxonomy" id="767519"/>
    <lineage>
        <taxon>Archaea</taxon>
        <taxon>Methanobacteriati</taxon>
        <taxon>Methanobacteriota</taxon>
        <taxon>Stenosarchaea group</taxon>
        <taxon>Halobacteria</taxon>
        <taxon>Halobacteriales</taxon>
        <taxon>Haloarculaceae</taxon>
        <taxon>Halomicrobium</taxon>
    </lineage>
</organism>
<dbReference type="EMBL" id="FOZK01000002">
    <property type="protein sequence ID" value="SFS00194.1"/>
    <property type="molecule type" value="Genomic_DNA"/>
</dbReference>
<evidence type="ECO:0000313" key="2">
    <source>
        <dbReference type="EMBL" id="SFS00194.1"/>
    </source>
</evidence>
<keyword evidence="3" id="KW-1185">Reference proteome</keyword>
<feature type="transmembrane region" description="Helical" evidence="1">
    <location>
        <begin position="12"/>
        <end position="31"/>
    </location>
</feature>
<sequence>MLSDIKEGFKHVNIEVLIVFPLAIFAIGAAPPILEMLNTRTPLYEILIAFVAALVTAIEILRVRGKLRDASTLG</sequence>
<accession>A0A1I6L9X5</accession>
<gene>
    <name evidence="2" type="ORF">SAMN05216559_2324</name>
</gene>
<dbReference type="Proteomes" id="UP000199062">
    <property type="component" value="Unassembled WGS sequence"/>
</dbReference>
<dbReference type="RefSeq" id="WP_143117712.1">
    <property type="nucleotide sequence ID" value="NZ_FOZK01000002.1"/>
</dbReference>
<reference evidence="2 3" key="1">
    <citation type="submission" date="2016-10" db="EMBL/GenBank/DDBJ databases">
        <authorList>
            <person name="de Groot N.N."/>
        </authorList>
    </citation>
    <scope>NUCLEOTIDE SEQUENCE [LARGE SCALE GENOMIC DNA]</scope>
    <source>
        <strain evidence="2 3">CGMCC 1.10457</strain>
    </source>
</reference>
<dbReference type="AlphaFoldDB" id="A0A1I6L9X5"/>